<dbReference type="EMBL" id="MG841150">
    <property type="protein sequence ID" value="AYD75896.1"/>
    <property type="molecule type" value="Genomic_DNA"/>
</dbReference>
<organism evidence="1">
    <name type="scientific">Pseudo-nitzschia multiseries DNA virus</name>
    <dbReference type="NCBI Taxonomy" id="2364897"/>
    <lineage>
        <taxon>Viruses</taxon>
    </lineage>
</organism>
<protein>
    <submittedName>
        <fullName evidence="1">Uncharacterized protein</fullName>
    </submittedName>
</protein>
<name>A0A678W378_9VIRU</name>
<evidence type="ECO:0000313" key="1">
    <source>
        <dbReference type="EMBL" id="AYD75896.1"/>
    </source>
</evidence>
<gene>
    <name evidence="1" type="ORF">PmDNAV1_gp12</name>
</gene>
<accession>A0A678W378</accession>
<sequence>MTDTMKTGAQRQWRNELMEKDDVAFPSVGPVSSQAAGREAEINGLMSDLGAKDWMRVGSTITCDPPATGTDIDVLVLVKKRNASTLEGLGFDFENGRAHYEPSEGEFNSWRRGDLNLIVTDDLGFFNAFALATEVAKTLNLLRKEDRVTLFQAILYRRHHAPQAARNASEDTERACGFGCH</sequence>
<reference evidence="1" key="1">
    <citation type="submission" date="2018-01" db="EMBL/GenBank/DDBJ databases">
        <title>A diatom virus reveals a new lineage of giant single stranded DNA viruses originating from double stranded DNA phage.</title>
        <authorList>
            <person name="Carlson M.C.G."/>
            <person name="Frischkorn K.R."/>
            <person name="Brumfield S."/>
            <person name="Rocap G."/>
        </authorList>
    </citation>
    <scope>NUCLEOTIDE SEQUENCE</scope>
    <source>
        <strain evidence="1">PmDNAV1</strain>
    </source>
</reference>
<proteinExistence type="predicted"/>